<evidence type="ECO:0000259" key="4">
    <source>
        <dbReference type="Pfam" id="PF07808"/>
    </source>
</evidence>
<gene>
    <name evidence="6" type="ORF">GQ26_0191050</name>
    <name evidence="5" type="ORF">GQ26_0300210</name>
</gene>
<feature type="compositionally biased region" description="Basic and acidic residues" evidence="3">
    <location>
        <begin position="1"/>
        <end position="10"/>
    </location>
</feature>
<sequence>MNNEQFRRLVLDQPGKRASNNNNNNNNVDKNAQTPNTSQTRSSLGSRMRSSIPMTPRHVRGGVSNTNEFARQLAEHRREGGEQQQPPAKRFKASAAPKGTKFASGYQDRTALRRQQDDDDAAGKQEGVEQRLKALEEMLKLGQIDQQTLDKLRKEIGVGGDLKSTHLVKGLDWGLLRRAKAGEDLSQKIEEEEEEEEEDAEKKEEEAIDPGDVDDELDRVLAEKEDGIAPAPKEKKVKKGNLAMPPPPPLGKLSRDEILKQLKASRAAAATQPPPPESTLSTKFKKIDKSDKKRWVETDPTTGRRKEILVITDAEGNTKRKTRWLDKEPQKPTIPKVDDNGLLLPGQDAKPLGMEVPAVVAARIAAEKAAAEEAEDDDIFAGVGTDYNPLGDLEEDDDDSDSDVEGKKTEEEKEDTADIKAEKTMASATTTEPSTQQQPRRNYFKDVSKTDEDLAGDEPRTNPLTSDPTLMAAFKRAAALRQASSTHREGDGDHDPAADIEEGEFADEDDPERVAHRKKFLEEARRRDALDALDLDYGFGSSRIEDEEDEEGPTFDGDQQRGGNKRKRGPKKRKGDKDSATDVLRVMEGRKKYRSVYTTDDCMLADLKPGGSSLYGYTLGVDSSLSTCTILLTTPNHVSRELS</sequence>
<feature type="compositionally biased region" description="Basic and acidic residues" evidence="3">
    <location>
        <begin position="218"/>
        <end position="227"/>
    </location>
</feature>
<feature type="compositionally biased region" description="Acidic residues" evidence="3">
    <location>
        <begin position="498"/>
        <end position="511"/>
    </location>
</feature>
<feature type="compositionally biased region" description="Basic and acidic residues" evidence="3">
    <location>
        <begin position="486"/>
        <end position="497"/>
    </location>
</feature>
<reference evidence="5" key="2">
    <citation type="journal article" date="2014" name="PLoS Genet.">
        <title>Signature gene expression reveals novel clues to the molecular mechanisms of dimorphic transition in Penicillium marneffei.</title>
        <authorList>
            <person name="Yang E."/>
            <person name="Wang G."/>
            <person name="Cai J."/>
            <person name="Woo P.C."/>
            <person name="Lau S.K."/>
            <person name="Yuen K.-Y."/>
            <person name="Chow W.-N."/>
            <person name="Lin X."/>
        </authorList>
    </citation>
    <scope>NUCLEOTIDE SEQUENCE</scope>
    <source>
        <strain evidence="5">PM1</strain>
    </source>
</reference>
<dbReference type="InterPro" id="IPR039896">
    <property type="entry name" value="Red-like"/>
</dbReference>
<feature type="region of interest" description="Disordered" evidence="3">
    <location>
        <begin position="541"/>
        <end position="581"/>
    </location>
</feature>
<feature type="compositionally biased region" description="Basic and acidic residues" evidence="3">
    <location>
        <begin position="443"/>
        <end position="460"/>
    </location>
</feature>
<feature type="region of interest" description="Disordered" evidence="3">
    <location>
        <begin position="1"/>
        <end position="126"/>
    </location>
</feature>
<feature type="compositionally biased region" description="Basic residues" evidence="3">
    <location>
        <begin position="563"/>
        <end position="574"/>
    </location>
</feature>
<comment type="caution">
    <text evidence="5">The sequence shown here is derived from an EMBL/GenBank/DDBJ whole genome shotgun (WGS) entry which is preliminary data.</text>
</comment>
<evidence type="ECO:0000313" key="6">
    <source>
        <dbReference type="EMBL" id="KFX46367.1"/>
    </source>
</evidence>
<keyword evidence="2" id="KW-0539">Nucleus</keyword>
<feature type="region of interest" description="Disordered" evidence="3">
    <location>
        <begin position="182"/>
        <end position="300"/>
    </location>
</feature>
<dbReference type="InterPro" id="IPR012916">
    <property type="entry name" value="RED_N"/>
</dbReference>
<reference evidence="6" key="1">
    <citation type="journal article" date="2014" name="PLoS Genet.">
        <title>Signature Gene Expression Reveals Novel Clues to the Molecular Mechanisms of Dimorphic Transition in Penicillium marneffei.</title>
        <authorList>
            <person name="Yang E."/>
            <person name="Wang G."/>
            <person name="Cai J."/>
            <person name="Woo P.C."/>
            <person name="Lau S.K."/>
            <person name="Yuen K.-Y."/>
            <person name="Chow W.-N."/>
            <person name="Lin X."/>
        </authorList>
    </citation>
    <scope>NUCLEOTIDE SEQUENCE [LARGE SCALE GENOMIC DNA]</scope>
    <source>
        <strain evidence="6">PM1</strain>
    </source>
</reference>
<dbReference type="GO" id="GO:0005634">
    <property type="term" value="C:nucleus"/>
    <property type="evidence" value="ECO:0007669"/>
    <property type="project" value="UniProtKB-SubCell"/>
</dbReference>
<dbReference type="HOGENOM" id="CLU_017393_0_0_1"/>
<feature type="region of interest" description="Disordered" evidence="3">
    <location>
        <begin position="368"/>
        <end position="514"/>
    </location>
</feature>
<feature type="domain" description="RED-like N-terminal" evidence="4">
    <location>
        <begin position="95"/>
        <end position="208"/>
    </location>
</feature>
<dbReference type="EMBL" id="JPOX01000030">
    <property type="protein sequence ID" value="KFX44091.1"/>
    <property type="molecule type" value="Genomic_DNA"/>
</dbReference>
<proteinExistence type="predicted"/>
<accession>A0A093VBL7</accession>
<evidence type="ECO:0000313" key="5">
    <source>
        <dbReference type="EMBL" id="KFX44091.1"/>
    </source>
</evidence>
<dbReference type="Pfam" id="PF07808">
    <property type="entry name" value="RED_N"/>
    <property type="match status" value="1"/>
</dbReference>
<comment type="subcellular location">
    <subcellularLocation>
        <location evidence="1">Nucleus</location>
    </subcellularLocation>
</comment>
<feature type="compositionally biased region" description="Basic and acidic residues" evidence="3">
    <location>
        <begin position="110"/>
        <end position="126"/>
    </location>
</feature>
<feature type="compositionally biased region" description="Low complexity" evidence="3">
    <location>
        <begin position="472"/>
        <end position="483"/>
    </location>
</feature>
<feature type="region of interest" description="Disordered" evidence="3">
    <location>
        <begin position="320"/>
        <end position="348"/>
    </location>
</feature>
<feature type="compositionally biased region" description="Polar residues" evidence="3">
    <location>
        <begin position="426"/>
        <end position="440"/>
    </location>
</feature>
<evidence type="ECO:0000256" key="3">
    <source>
        <dbReference type="SAM" id="MobiDB-lite"/>
    </source>
</evidence>
<feature type="compositionally biased region" description="Acidic residues" evidence="3">
    <location>
        <begin position="392"/>
        <end position="403"/>
    </location>
</feature>
<dbReference type="PANTHER" id="PTHR12765">
    <property type="entry name" value="RED PROTEIN IK FACTOR CYTOKINE IK"/>
    <property type="match status" value="1"/>
</dbReference>
<dbReference type="EMBL" id="JPOX01000019">
    <property type="protein sequence ID" value="KFX46367.1"/>
    <property type="molecule type" value="Genomic_DNA"/>
</dbReference>
<name>A0A093VBL7_TALMA</name>
<feature type="compositionally biased region" description="Basic and acidic residues" evidence="3">
    <location>
        <begin position="404"/>
        <end position="423"/>
    </location>
</feature>
<evidence type="ECO:0000256" key="2">
    <source>
        <dbReference type="ARBA" id="ARBA00023242"/>
    </source>
</evidence>
<feature type="compositionally biased region" description="Polar residues" evidence="3">
    <location>
        <begin position="28"/>
        <end position="53"/>
    </location>
</feature>
<feature type="compositionally biased region" description="Acidic residues" evidence="3">
    <location>
        <begin position="190"/>
        <end position="199"/>
    </location>
</feature>
<evidence type="ECO:0000256" key="1">
    <source>
        <dbReference type="ARBA" id="ARBA00004123"/>
    </source>
</evidence>
<organism evidence="5">
    <name type="scientific">Talaromyces marneffei PM1</name>
    <dbReference type="NCBI Taxonomy" id="1077442"/>
    <lineage>
        <taxon>Eukaryota</taxon>
        <taxon>Fungi</taxon>
        <taxon>Dikarya</taxon>
        <taxon>Ascomycota</taxon>
        <taxon>Pezizomycotina</taxon>
        <taxon>Eurotiomycetes</taxon>
        <taxon>Eurotiomycetidae</taxon>
        <taxon>Eurotiales</taxon>
        <taxon>Trichocomaceae</taxon>
        <taxon>Talaromyces</taxon>
        <taxon>Talaromyces sect. Talaromyces</taxon>
    </lineage>
</organism>
<feature type="compositionally biased region" description="Basic and acidic residues" evidence="3">
    <location>
        <begin position="285"/>
        <end position="300"/>
    </location>
</feature>
<feature type="compositionally biased region" description="Acidic residues" evidence="3">
    <location>
        <begin position="206"/>
        <end position="217"/>
    </location>
</feature>
<protein>
    <submittedName>
        <fullName evidence="5">Meiotic chromosome segregation protein</fullName>
    </submittedName>
</protein>
<dbReference type="eggNOG" id="ENOG502RZ6M">
    <property type="taxonomic scope" value="Eukaryota"/>
</dbReference>
<dbReference type="AlphaFoldDB" id="A0A093VBL7"/>